<sequence length="45" mass="4959">MITSRRHFQAASAPAPSPSTRSNSRSWQFSEASPATSSTPDRPRR</sequence>
<feature type="compositionally biased region" description="Polar residues" evidence="1">
    <location>
        <begin position="20"/>
        <end position="45"/>
    </location>
</feature>
<feature type="region of interest" description="Disordered" evidence="1">
    <location>
        <begin position="1"/>
        <end position="45"/>
    </location>
</feature>
<evidence type="ECO:0000313" key="3">
    <source>
        <dbReference type="Proteomes" id="UP001140949"/>
    </source>
</evidence>
<dbReference type="EMBL" id="JANAVB010036420">
    <property type="protein sequence ID" value="KAJ6803471.1"/>
    <property type="molecule type" value="Genomic_DNA"/>
</dbReference>
<organism evidence="2 3">
    <name type="scientific">Iris pallida</name>
    <name type="common">Sweet iris</name>
    <dbReference type="NCBI Taxonomy" id="29817"/>
    <lineage>
        <taxon>Eukaryota</taxon>
        <taxon>Viridiplantae</taxon>
        <taxon>Streptophyta</taxon>
        <taxon>Embryophyta</taxon>
        <taxon>Tracheophyta</taxon>
        <taxon>Spermatophyta</taxon>
        <taxon>Magnoliopsida</taxon>
        <taxon>Liliopsida</taxon>
        <taxon>Asparagales</taxon>
        <taxon>Iridaceae</taxon>
        <taxon>Iridoideae</taxon>
        <taxon>Irideae</taxon>
        <taxon>Iris</taxon>
    </lineage>
</organism>
<reference evidence="2" key="2">
    <citation type="submission" date="2023-04" db="EMBL/GenBank/DDBJ databases">
        <authorList>
            <person name="Bruccoleri R.E."/>
            <person name="Oakeley E.J."/>
            <person name="Faust A.-M."/>
            <person name="Dessus-Babus S."/>
            <person name="Altorfer M."/>
            <person name="Burckhardt D."/>
            <person name="Oertli M."/>
            <person name="Naumann U."/>
            <person name="Petersen F."/>
            <person name="Wong J."/>
        </authorList>
    </citation>
    <scope>NUCLEOTIDE SEQUENCE</scope>
    <source>
        <strain evidence="2">GSM-AAB239-AS_SAM_17_03QT</strain>
        <tissue evidence="2">Leaf</tissue>
    </source>
</reference>
<dbReference type="AlphaFoldDB" id="A0AAX6EHQ6"/>
<accession>A0AAX6EHQ6</accession>
<dbReference type="Proteomes" id="UP001140949">
    <property type="component" value="Unassembled WGS sequence"/>
</dbReference>
<protein>
    <submittedName>
        <fullName evidence="2">Uncharacterized protein</fullName>
    </submittedName>
</protein>
<evidence type="ECO:0000313" key="2">
    <source>
        <dbReference type="EMBL" id="KAJ6803471.1"/>
    </source>
</evidence>
<comment type="caution">
    <text evidence="2">The sequence shown here is derived from an EMBL/GenBank/DDBJ whole genome shotgun (WGS) entry which is preliminary data.</text>
</comment>
<name>A0AAX6EHQ6_IRIPA</name>
<evidence type="ECO:0000256" key="1">
    <source>
        <dbReference type="SAM" id="MobiDB-lite"/>
    </source>
</evidence>
<reference evidence="2" key="1">
    <citation type="journal article" date="2023" name="GigaByte">
        <title>Genome assembly of the bearded iris, Iris pallida Lam.</title>
        <authorList>
            <person name="Bruccoleri R.E."/>
            <person name="Oakeley E.J."/>
            <person name="Faust A.M.E."/>
            <person name="Altorfer M."/>
            <person name="Dessus-Babus S."/>
            <person name="Burckhardt D."/>
            <person name="Oertli M."/>
            <person name="Naumann U."/>
            <person name="Petersen F."/>
            <person name="Wong J."/>
        </authorList>
    </citation>
    <scope>NUCLEOTIDE SEQUENCE</scope>
    <source>
        <strain evidence="2">GSM-AAB239-AS_SAM_17_03QT</strain>
    </source>
</reference>
<gene>
    <name evidence="2" type="ORF">M6B38_188285</name>
</gene>
<proteinExistence type="predicted"/>
<keyword evidence="3" id="KW-1185">Reference proteome</keyword>